<dbReference type="GO" id="GO:0016020">
    <property type="term" value="C:membrane"/>
    <property type="evidence" value="ECO:0007669"/>
    <property type="project" value="UniProtKB-SubCell"/>
</dbReference>
<accession>A0A5C5ZYF6</accession>
<keyword evidence="3 5" id="KW-1133">Transmembrane helix</keyword>
<evidence type="ECO:0000256" key="5">
    <source>
        <dbReference type="SAM" id="Phobius"/>
    </source>
</evidence>
<dbReference type="RefSeq" id="WP_146523008.1">
    <property type="nucleotide sequence ID" value="NZ_CP151726.1"/>
</dbReference>
<evidence type="ECO:0000259" key="6">
    <source>
        <dbReference type="Pfam" id="PF04932"/>
    </source>
</evidence>
<keyword evidence="8" id="KW-1185">Reference proteome</keyword>
<dbReference type="InterPro" id="IPR007016">
    <property type="entry name" value="O-antigen_ligase-rel_domated"/>
</dbReference>
<dbReference type="OrthoDB" id="283956at2"/>
<organism evidence="7 8">
    <name type="scientific">Stieleria varia</name>
    <dbReference type="NCBI Taxonomy" id="2528005"/>
    <lineage>
        <taxon>Bacteria</taxon>
        <taxon>Pseudomonadati</taxon>
        <taxon>Planctomycetota</taxon>
        <taxon>Planctomycetia</taxon>
        <taxon>Pirellulales</taxon>
        <taxon>Pirellulaceae</taxon>
        <taxon>Stieleria</taxon>
    </lineage>
</organism>
<proteinExistence type="predicted"/>
<feature type="transmembrane region" description="Helical" evidence="5">
    <location>
        <begin position="441"/>
        <end position="462"/>
    </location>
</feature>
<feature type="transmembrane region" description="Helical" evidence="5">
    <location>
        <begin position="143"/>
        <end position="163"/>
    </location>
</feature>
<feature type="transmembrane region" description="Helical" evidence="5">
    <location>
        <begin position="201"/>
        <end position="221"/>
    </location>
</feature>
<feature type="transmembrane region" description="Helical" evidence="5">
    <location>
        <begin position="66"/>
        <end position="83"/>
    </location>
</feature>
<dbReference type="Proteomes" id="UP000320176">
    <property type="component" value="Unassembled WGS sequence"/>
</dbReference>
<feature type="domain" description="O-antigen ligase-related" evidence="6">
    <location>
        <begin position="233"/>
        <end position="389"/>
    </location>
</feature>
<sequence>MLAPELAFLIFLVLTLVAAALATRSSGFSSFSPDSILLGTGMIFSLLSATWFDFEIFGVRLEVRSAVAAICLVAYCVHSWRMILRSWGVLDWLVGAIWAWQVWVDGRDQGFSIALPVQAYGEWVLPYAAGRFAVLNRHAFVSLAPWFCGVAVTIAVLASVECFTQLNPWNILSPIDDLVYRSSEKRYGLLYRAYGPTRHPIFLAIWLMLSIPWIIGCIEMANDRRQRWWYGGALAMVVIGIGATVSRGPLLLLLLVAGIVLAAYSRKARWILIALACVGGIVGYMQFDTLIRAFDAGVKSNDKSQVIQVEGEAEIYNGTLNRMFVMKLYGPLVFQGGPMGYGSVATSTFPPDIPGLPASARTRKTLGIVDNSFILVGLRLGWVGLGLFVLWLVSAMFFCLRLRRGAATYFYPLGPATLTAMACILLAVSLEMLTVYFAYDYAFLLKFHLGVVAGLVATVRLVNRGVLD</sequence>
<evidence type="ECO:0000256" key="1">
    <source>
        <dbReference type="ARBA" id="ARBA00004141"/>
    </source>
</evidence>
<evidence type="ECO:0000256" key="2">
    <source>
        <dbReference type="ARBA" id="ARBA00022692"/>
    </source>
</evidence>
<evidence type="ECO:0000313" key="8">
    <source>
        <dbReference type="Proteomes" id="UP000320176"/>
    </source>
</evidence>
<dbReference type="PANTHER" id="PTHR37422">
    <property type="entry name" value="TEICHURONIC ACID BIOSYNTHESIS PROTEIN TUAE"/>
    <property type="match status" value="1"/>
</dbReference>
<protein>
    <recommendedName>
        <fullName evidence="6">O-antigen ligase-related domain-containing protein</fullName>
    </recommendedName>
</protein>
<comment type="subcellular location">
    <subcellularLocation>
        <location evidence="1">Membrane</location>
        <topology evidence="1">Multi-pass membrane protein</topology>
    </subcellularLocation>
</comment>
<dbReference type="PANTHER" id="PTHR37422:SF13">
    <property type="entry name" value="LIPOPOLYSACCHARIDE BIOSYNTHESIS PROTEIN PA4999-RELATED"/>
    <property type="match status" value="1"/>
</dbReference>
<keyword evidence="2 5" id="KW-0812">Transmembrane</keyword>
<dbReference type="AlphaFoldDB" id="A0A5C5ZYF6"/>
<keyword evidence="4 5" id="KW-0472">Membrane</keyword>
<feature type="transmembrane region" description="Helical" evidence="5">
    <location>
        <begin position="409"/>
        <end position="429"/>
    </location>
</feature>
<reference evidence="7 8" key="1">
    <citation type="submission" date="2019-02" db="EMBL/GenBank/DDBJ databases">
        <title>Deep-cultivation of Planctomycetes and their phenomic and genomic characterization uncovers novel biology.</title>
        <authorList>
            <person name="Wiegand S."/>
            <person name="Jogler M."/>
            <person name="Boedeker C."/>
            <person name="Pinto D."/>
            <person name="Vollmers J."/>
            <person name="Rivas-Marin E."/>
            <person name="Kohn T."/>
            <person name="Peeters S.H."/>
            <person name="Heuer A."/>
            <person name="Rast P."/>
            <person name="Oberbeckmann S."/>
            <person name="Bunk B."/>
            <person name="Jeske O."/>
            <person name="Meyerdierks A."/>
            <person name="Storesund J.E."/>
            <person name="Kallscheuer N."/>
            <person name="Luecker S."/>
            <person name="Lage O.M."/>
            <person name="Pohl T."/>
            <person name="Merkel B.J."/>
            <person name="Hornburger P."/>
            <person name="Mueller R.-W."/>
            <person name="Bruemmer F."/>
            <person name="Labrenz M."/>
            <person name="Spormann A.M."/>
            <person name="Op Den Camp H."/>
            <person name="Overmann J."/>
            <person name="Amann R."/>
            <person name="Jetten M.S.M."/>
            <person name="Mascher T."/>
            <person name="Medema M.H."/>
            <person name="Devos D.P."/>
            <person name="Kaster A.-K."/>
            <person name="Ovreas L."/>
            <person name="Rohde M."/>
            <person name="Galperin M.Y."/>
            <person name="Jogler C."/>
        </authorList>
    </citation>
    <scope>NUCLEOTIDE SEQUENCE [LARGE SCALE GENOMIC DNA]</scope>
    <source>
        <strain evidence="7 8">Pla52n</strain>
    </source>
</reference>
<evidence type="ECO:0000256" key="3">
    <source>
        <dbReference type="ARBA" id="ARBA00022989"/>
    </source>
</evidence>
<feature type="transmembrane region" description="Helical" evidence="5">
    <location>
        <begin position="36"/>
        <end position="54"/>
    </location>
</feature>
<dbReference type="EMBL" id="SJPN01000010">
    <property type="protein sequence ID" value="TWT92694.1"/>
    <property type="molecule type" value="Genomic_DNA"/>
</dbReference>
<name>A0A5C5ZYF6_9BACT</name>
<comment type="caution">
    <text evidence="7">The sequence shown here is derived from an EMBL/GenBank/DDBJ whole genome shotgun (WGS) entry which is preliminary data.</text>
</comment>
<dbReference type="InterPro" id="IPR051533">
    <property type="entry name" value="WaaL-like"/>
</dbReference>
<feature type="transmembrane region" description="Helical" evidence="5">
    <location>
        <begin position="270"/>
        <end position="287"/>
    </location>
</feature>
<feature type="transmembrane region" description="Helical" evidence="5">
    <location>
        <begin position="233"/>
        <end position="263"/>
    </location>
</feature>
<evidence type="ECO:0000256" key="4">
    <source>
        <dbReference type="ARBA" id="ARBA00023136"/>
    </source>
</evidence>
<feature type="transmembrane region" description="Helical" evidence="5">
    <location>
        <begin position="380"/>
        <end position="402"/>
    </location>
</feature>
<gene>
    <name evidence="7" type="ORF">Pla52n_60590</name>
</gene>
<evidence type="ECO:0000313" key="7">
    <source>
        <dbReference type="EMBL" id="TWT92694.1"/>
    </source>
</evidence>
<dbReference type="Pfam" id="PF04932">
    <property type="entry name" value="Wzy_C"/>
    <property type="match status" value="1"/>
</dbReference>